<dbReference type="SUPFAM" id="SSF55486">
    <property type="entry name" value="Metalloproteases ('zincins'), catalytic domain"/>
    <property type="match status" value="1"/>
</dbReference>
<evidence type="ECO:0000256" key="4">
    <source>
        <dbReference type="ARBA" id="ARBA00022801"/>
    </source>
</evidence>
<keyword evidence="6 8" id="KW-0482">Metalloprotease</keyword>
<evidence type="ECO:0000256" key="8">
    <source>
        <dbReference type="PROSITE-ProRule" id="PRU01211"/>
    </source>
</evidence>
<feature type="disulfide bond" evidence="7">
    <location>
        <begin position="400"/>
        <end position="434"/>
    </location>
</feature>
<feature type="domain" description="Peptidase M12A" evidence="11">
    <location>
        <begin position="81"/>
        <end position="276"/>
    </location>
</feature>
<dbReference type="PANTHER" id="PTHR10127">
    <property type="entry name" value="DISCOIDIN, CUB, EGF, LAMININ , AND ZINC METALLOPROTEASE DOMAIN CONTAINING"/>
    <property type="match status" value="1"/>
</dbReference>
<feature type="disulfide bond" evidence="7">
    <location>
        <begin position="539"/>
        <end position="573"/>
    </location>
</feature>
<keyword evidence="2 8" id="KW-0645">Protease</keyword>
<feature type="binding site" evidence="8">
    <location>
        <position position="181"/>
    </location>
    <ligand>
        <name>Zn(2+)</name>
        <dbReference type="ChEBI" id="CHEBI:29105"/>
        <note>catalytic</note>
    </ligand>
</feature>
<feature type="binding site" evidence="8">
    <location>
        <position position="171"/>
    </location>
    <ligand>
        <name>Zn(2+)</name>
        <dbReference type="ChEBI" id="CHEBI:29105"/>
        <note>catalytic</note>
    </ligand>
</feature>
<dbReference type="GO" id="GO:0006508">
    <property type="term" value="P:proteolysis"/>
    <property type="evidence" value="ECO:0007669"/>
    <property type="project" value="UniProtKB-KW"/>
</dbReference>
<evidence type="ECO:0000256" key="3">
    <source>
        <dbReference type="ARBA" id="ARBA00022723"/>
    </source>
</evidence>
<evidence type="ECO:0000256" key="2">
    <source>
        <dbReference type="ARBA" id="ARBA00022670"/>
    </source>
</evidence>
<proteinExistence type="evidence at transcript level"/>
<sequence length="594" mass="66860">MFRRCCLPVALCLVCLHPAIGSIDQVIRMANGKQVSASRTSTIRSRNGRLDRIDGMDMVLTESQYTRLYGGSGGVVKREASTIAIPWPDAVIPYTIKDGDFSAKERKWLRRSMKNWEAVSCVQFRPSTPNDSHKILIRVGNECLAHVGMLDKDGQEVTLHHSCFWKGTIDHELGHTIGLIHEHQRPQRDGYIRVNYYAVGSTSIGSLTKYAKGSDNKHGLEYDYNSIMHYGKTAFSEDWVTQTIFTRDPTQEDAIGMAMKPSFIDAKLVNLMYNCQDRCQSPPCCPDKCFVSQDCRCVCKEDIPKEICKDKAGKCPQWAKSGKCHSNESYMHTFCRKSCQICNDDGSPAHLPCVNGKKSCKRWAQNGECEKNRLFMHKHCRAACGYCKEGFDTLVKQGPCKDKNSSCVALAAKGECNRNPKTMLWDCRKSCDFCQENMGDDPTDKPGCVDYDTVCQYQAEFGMCRKFFALMVTECANHCGTCDLDVQFPADCEDNNVECRNWAASERCETDQDWMNKTCKKSCNFCPGLKIPEEIENQCLDNNPKCPGLAAKGKCSSDPVWMKNNCRDSCGICSNKTVPDTFSNFRPNWWPGGK</sequence>
<accession>A0A481SPI6</accession>
<dbReference type="InterPro" id="IPR006026">
    <property type="entry name" value="Peptidase_Metallo"/>
</dbReference>
<feature type="domain" description="ShKT" evidence="10">
    <location>
        <begin position="492"/>
        <end position="526"/>
    </location>
</feature>
<evidence type="ECO:0000256" key="1">
    <source>
        <dbReference type="ARBA" id="ARBA00002657"/>
    </source>
</evidence>
<organism evidence="12">
    <name type="scientific">Colubraria reticulata</name>
    <dbReference type="NCBI Taxonomy" id="604273"/>
    <lineage>
        <taxon>Eukaryota</taxon>
        <taxon>Metazoa</taxon>
        <taxon>Spiralia</taxon>
        <taxon>Lophotrochozoa</taxon>
        <taxon>Mollusca</taxon>
        <taxon>Gastropoda</taxon>
        <taxon>Caenogastropoda</taxon>
        <taxon>Neogastropoda</taxon>
        <taxon>Buccinoidea</taxon>
        <taxon>Buccinidae</taxon>
        <taxon>Colubraria</taxon>
    </lineage>
</organism>
<dbReference type="EMBL" id="MK387130">
    <property type="protein sequence ID" value="QBH70096.1"/>
    <property type="molecule type" value="mRNA"/>
</dbReference>
<dbReference type="InterPro" id="IPR034035">
    <property type="entry name" value="Astacin-like_dom"/>
</dbReference>
<dbReference type="SMART" id="SM00254">
    <property type="entry name" value="ShKT"/>
    <property type="match status" value="6"/>
</dbReference>
<feature type="binding site" evidence="8">
    <location>
        <position position="175"/>
    </location>
    <ligand>
        <name>Zn(2+)</name>
        <dbReference type="ChEBI" id="CHEBI:29105"/>
        <note>catalytic</note>
    </ligand>
</feature>
<dbReference type="PROSITE" id="PS51670">
    <property type="entry name" value="SHKT"/>
    <property type="match status" value="5"/>
</dbReference>
<dbReference type="EC" id="3.4.24.-" evidence="9"/>
<comment type="cofactor">
    <cofactor evidence="8 9">
        <name>Zn(2+)</name>
        <dbReference type="ChEBI" id="CHEBI:29105"/>
    </cofactor>
    <text evidence="8 9">Binds 1 zinc ion per subunit.</text>
</comment>
<feature type="active site" evidence="8">
    <location>
        <position position="172"/>
    </location>
</feature>
<keyword evidence="7" id="KW-1015">Disulfide bond</keyword>
<feature type="chain" id="PRO_5019612195" description="Metalloendopeptidase" evidence="9">
    <location>
        <begin position="22"/>
        <end position="594"/>
    </location>
</feature>
<evidence type="ECO:0000256" key="7">
    <source>
        <dbReference type="PROSITE-ProRule" id="PRU01005"/>
    </source>
</evidence>
<comment type="caution">
    <text evidence="7">Lacks conserved residue(s) required for the propagation of feature annotation.</text>
</comment>
<dbReference type="Gene3D" id="1.10.10.1940">
    <property type="match status" value="1"/>
</dbReference>
<evidence type="ECO:0000259" key="11">
    <source>
        <dbReference type="PROSITE" id="PS51864"/>
    </source>
</evidence>
<dbReference type="Pfam" id="PF01400">
    <property type="entry name" value="Astacin"/>
    <property type="match status" value="1"/>
</dbReference>
<feature type="domain" description="ShKT" evidence="10">
    <location>
        <begin position="308"/>
        <end position="342"/>
    </location>
</feature>
<feature type="disulfide bond" evidence="7">
    <location>
        <begin position="353"/>
        <end position="387"/>
    </location>
</feature>
<dbReference type="InterPro" id="IPR024079">
    <property type="entry name" value="MetalloPept_cat_dom_sf"/>
</dbReference>
<protein>
    <recommendedName>
        <fullName evidence="9">Metalloendopeptidase</fullName>
        <ecNumber evidence="9">3.4.24.-</ecNumber>
    </recommendedName>
</protein>
<dbReference type="PROSITE" id="PS51864">
    <property type="entry name" value="ASTACIN"/>
    <property type="match status" value="1"/>
</dbReference>
<feature type="domain" description="ShKT" evidence="10">
    <location>
        <begin position="353"/>
        <end position="387"/>
    </location>
</feature>
<dbReference type="PRINTS" id="PR00480">
    <property type="entry name" value="ASTACIN"/>
</dbReference>
<feature type="domain" description="ShKT" evidence="10">
    <location>
        <begin position="400"/>
        <end position="434"/>
    </location>
</feature>
<reference evidence="12" key="1">
    <citation type="journal article" date="2019" name="Toxins">
        <title>A Recurrent Motif: Diversity and Evolution of ShKT Domain Containing Proteins in the Vampire Snail Cumia reticulata.</title>
        <authorList>
            <person name="Gerdol M."/>
            <person name="Cervelli M."/>
            <person name="Mariottini P."/>
            <person name="Oliverio M."/>
            <person name="Dutertre S."/>
            <person name="Modica M.V."/>
        </authorList>
    </citation>
    <scope>NUCLEOTIDE SEQUENCE</scope>
</reference>
<evidence type="ECO:0000256" key="9">
    <source>
        <dbReference type="RuleBase" id="RU361183"/>
    </source>
</evidence>
<dbReference type="AlphaFoldDB" id="A0A481SPI6"/>
<dbReference type="Pfam" id="PF01549">
    <property type="entry name" value="ShK"/>
    <property type="match status" value="6"/>
</dbReference>
<dbReference type="CDD" id="cd04280">
    <property type="entry name" value="ZnMc_astacin_like"/>
    <property type="match status" value="1"/>
</dbReference>
<keyword evidence="3 8" id="KW-0479">Metal-binding</keyword>
<feature type="disulfide bond" evidence="7">
    <location>
        <begin position="492"/>
        <end position="526"/>
    </location>
</feature>
<dbReference type="GO" id="GO:0004222">
    <property type="term" value="F:metalloendopeptidase activity"/>
    <property type="evidence" value="ECO:0007669"/>
    <property type="project" value="UniProtKB-UniRule"/>
</dbReference>
<name>A0A481SPI6_9CAEN</name>
<evidence type="ECO:0000313" key="12">
    <source>
        <dbReference type="EMBL" id="QBH70096.1"/>
    </source>
</evidence>
<keyword evidence="5 8" id="KW-0862">Zinc</keyword>
<feature type="domain" description="ShKT" evidence="10">
    <location>
        <begin position="539"/>
        <end position="573"/>
    </location>
</feature>
<evidence type="ECO:0000256" key="5">
    <source>
        <dbReference type="ARBA" id="ARBA00022833"/>
    </source>
</evidence>
<keyword evidence="9" id="KW-0732">Signal</keyword>
<feature type="disulfide bond" evidence="7">
    <location>
        <begin position="308"/>
        <end position="342"/>
    </location>
</feature>
<feature type="signal peptide" evidence="9">
    <location>
        <begin position="1"/>
        <end position="21"/>
    </location>
</feature>
<dbReference type="InterPro" id="IPR003582">
    <property type="entry name" value="ShKT_dom"/>
</dbReference>
<evidence type="ECO:0000259" key="10">
    <source>
        <dbReference type="PROSITE" id="PS51670"/>
    </source>
</evidence>
<evidence type="ECO:0000256" key="6">
    <source>
        <dbReference type="ARBA" id="ARBA00023049"/>
    </source>
</evidence>
<dbReference type="SMART" id="SM00235">
    <property type="entry name" value="ZnMc"/>
    <property type="match status" value="1"/>
</dbReference>
<keyword evidence="4 8" id="KW-0378">Hydrolase</keyword>
<comment type="function">
    <text evidence="1">Metalloprotease.</text>
</comment>
<dbReference type="PANTHER" id="PTHR10127:SF780">
    <property type="entry name" value="METALLOENDOPEPTIDASE"/>
    <property type="match status" value="1"/>
</dbReference>
<dbReference type="GO" id="GO:0008270">
    <property type="term" value="F:zinc ion binding"/>
    <property type="evidence" value="ECO:0007669"/>
    <property type="project" value="UniProtKB-UniRule"/>
</dbReference>
<dbReference type="InterPro" id="IPR001506">
    <property type="entry name" value="Peptidase_M12A"/>
</dbReference>
<dbReference type="Gene3D" id="3.40.390.10">
    <property type="entry name" value="Collagenase (Catalytic Domain)"/>
    <property type="match status" value="1"/>
</dbReference>